<dbReference type="NCBIfam" id="TIGR01665">
    <property type="entry name" value="put_anti_recept"/>
    <property type="match status" value="1"/>
</dbReference>
<organism evidence="2">
    <name type="scientific">Myoviridae sp. ctDzM5</name>
    <dbReference type="NCBI Taxonomy" id="2825058"/>
    <lineage>
        <taxon>Viruses</taxon>
        <taxon>Duplodnaviria</taxon>
        <taxon>Heunggongvirae</taxon>
        <taxon>Uroviricota</taxon>
        <taxon>Caudoviricetes</taxon>
    </lineage>
</organism>
<protein>
    <submittedName>
        <fullName evidence="2">Tail protein</fullName>
    </submittedName>
</protein>
<dbReference type="InterPro" id="IPR007119">
    <property type="entry name" value="Phage_tail_spike_N"/>
</dbReference>
<feature type="domain" description="Tail spike" evidence="1">
    <location>
        <begin position="105"/>
        <end position="350"/>
    </location>
</feature>
<evidence type="ECO:0000313" key="2">
    <source>
        <dbReference type="EMBL" id="DAG02961.1"/>
    </source>
</evidence>
<dbReference type="EMBL" id="BK016220">
    <property type="protein sequence ID" value="DAG02961.1"/>
    <property type="molecule type" value="Genomic_DNA"/>
</dbReference>
<dbReference type="Pfam" id="PF06605">
    <property type="entry name" value="Prophage_tail"/>
    <property type="match status" value="1"/>
</dbReference>
<evidence type="ECO:0000259" key="1">
    <source>
        <dbReference type="Pfam" id="PF06605"/>
    </source>
</evidence>
<accession>A0A8S5V882</accession>
<reference evidence="2" key="1">
    <citation type="journal article" date="2021" name="Proc. Natl. Acad. Sci. U.S.A.">
        <title>A Catalog of Tens of Thousands of Viruses from Human Metagenomes Reveals Hidden Associations with Chronic Diseases.</title>
        <authorList>
            <person name="Tisza M.J."/>
            <person name="Buck C.B."/>
        </authorList>
    </citation>
    <scope>NUCLEOTIDE SEQUENCE</scope>
    <source>
        <strain evidence="2">CtDzM5</strain>
    </source>
</reference>
<dbReference type="InterPro" id="IPR010572">
    <property type="entry name" value="Tail_dom"/>
</dbReference>
<name>A0A8S5V882_9CAUD</name>
<proteinExistence type="predicted"/>
<sequence>MIPILYKPDAKTKIGWLAEASDCQCTEERNGVFELEFQYPMLGRYAADLVIDRYVKAKPNASAANQFFHIRKVSKPINGMFTVSCEHISYALSGYPVPTVSASGNAQVAINAILTAAKNQLGKDTGFSVATTDITLSSSIALTNVSARAALGGVSGSVLDVYGGEYEFDNHTIKLHKARGKDHGVRIAYGRNMTELKCDIDMDSAYTGIYGYVKNDNVDLHSYKAVTNSSGINAKTLIRDFSSDFSGGDSEITQSGLDSAVSAYAAANDINSPTVSMTVSFVDLSQSPEYASFSALESVSLCDTVQIYHKDLNINIKAKVIKTVYDVLRERYTSIDLGSPRANFADVIKQTVNETKDLRGQLVLAKSDLTAAYEKAIADATAAITGNSGGYVRLNPSQNPQEILIMDTPDISTAKNIWRFNLSGFGHSSGGYSGPYRTAVTQDGHIVADFIDTGILTANIIKAGIMQSTNGEFSFNLETGHIEASDINITGGDINLDGGTLSILNNDGYKADLSGGVLDLYQGAGTGTGTGEKYLAFGSSMLLTTAISGDWYATIAAPEFTLGEQSSKGFRFGTSTANASVAKPAVLGLAYNWDTDFAIIEKDKTRIRRCVETNEAKEDQFESLIHHRTVGGTNFKLGVGIAKMNAEKTPGAGLEIRGETSGYLWAGLYAWTELDNVMRLTFQTRNQDGTTYSRTLTANGDFLYFNGKRLKFADEEAVKK</sequence>